<accession>A0A6A0B743</accession>
<dbReference type="NCBIfam" id="TIGR02774">
    <property type="entry name" value="rexB_recomb"/>
    <property type="match status" value="1"/>
</dbReference>
<organism evidence="12 13">
    <name type="scientific">Pseudolactococcus insecticola</name>
    <dbReference type="NCBI Taxonomy" id="2709158"/>
    <lineage>
        <taxon>Bacteria</taxon>
        <taxon>Bacillati</taxon>
        <taxon>Bacillota</taxon>
        <taxon>Bacilli</taxon>
        <taxon>Lactobacillales</taxon>
        <taxon>Streptococcaceae</taxon>
        <taxon>Pseudolactococcus</taxon>
    </lineage>
</organism>
<dbReference type="Pfam" id="PF12705">
    <property type="entry name" value="PDDEXK_1"/>
    <property type="match status" value="1"/>
</dbReference>
<reference evidence="12 13" key="1">
    <citation type="submission" date="2020-02" db="EMBL/GenBank/DDBJ databases">
        <title>Draft genome sequence of Lactococcus sp. Hs20B0-1.</title>
        <authorList>
            <person name="Noda S."/>
            <person name="Yuki M."/>
            <person name="Ohkuma M."/>
        </authorList>
    </citation>
    <scope>NUCLEOTIDE SEQUENCE [LARGE SCALE GENOMIC DNA]</scope>
    <source>
        <strain evidence="12 13">Hs20B0-1</strain>
    </source>
</reference>
<keyword evidence="3" id="KW-0227">DNA damage</keyword>
<dbReference type="GO" id="GO:0004386">
    <property type="term" value="F:helicase activity"/>
    <property type="evidence" value="ECO:0007669"/>
    <property type="project" value="UniProtKB-KW"/>
</dbReference>
<dbReference type="GO" id="GO:0006310">
    <property type="term" value="P:DNA recombination"/>
    <property type="evidence" value="ECO:0007669"/>
    <property type="project" value="TreeGrafter"/>
</dbReference>
<dbReference type="Proteomes" id="UP000475928">
    <property type="component" value="Unassembled WGS sequence"/>
</dbReference>
<evidence type="ECO:0000259" key="10">
    <source>
        <dbReference type="Pfam" id="PF12705"/>
    </source>
</evidence>
<evidence type="ECO:0000256" key="3">
    <source>
        <dbReference type="ARBA" id="ARBA00022763"/>
    </source>
</evidence>
<keyword evidence="6" id="KW-0269">Exonuclease</keyword>
<dbReference type="InterPro" id="IPR049035">
    <property type="entry name" value="ADDB_N"/>
</dbReference>
<dbReference type="PANTHER" id="PTHR30591:SF1">
    <property type="entry name" value="RECBCD ENZYME SUBUNIT RECC"/>
    <property type="match status" value="1"/>
</dbReference>
<dbReference type="InterPro" id="IPR011335">
    <property type="entry name" value="Restrct_endonuc-II-like"/>
</dbReference>
<sequence>MKIIHTDIYGDLTSFLVDEAREHLSHGRKIFYIVPSSLSFEKEKEILTRFNAGKDTALFDLTVTRLKQLPWYFDKGVESVRPSLSNVGIAMLMRQTLKHLSDAAIPTYRFMRDKQGFIDQLVALYTELTQSNLTSEDLLLAQNTPKNKEIKTIFDAFEAELGAFSNDNKLQQFIDKVVDDRFTSDLQDYVLVIDGYSRFSAEEMTLIDVLSTRVSEIVIGVYTSNKALSATFLEGNVYQQSVELIRNLQENYLVDLIDKTVNQVDTTFTNLSRLMEKESDFTISDDDKLSTHEGLEIWQVVNHKEEIEHVAKQIRQLLEQGIKYQEILVLLGDVAGDAILLPEIFKTYQIPFFYAKEKAMKDHPLIVLIESLLKIKTNHFQLSDVLNLLKTQLYTSDEISLQDIYSFEYYSLQHNIRGRRQFEQTFEGKNAEKVRSLLVGKGSPLQVLLTSKAQKGQKWLEKIQTFLENGQVKSQIEQLYFRDEATNNFEKSSEHLEVWKHLMNVLEEFTAVFGLETLSSTDFLEIISAGIKNAAYRLVPSNVDVVQVKSYELVEPRSARYVFAIGLTQSNFPKQTQNLSLLSDEERASINEKLAESDQVKFIDEPAFINHKKNSFTALQLFNAATEKLVLSTPQIYENEQSELSQYLQFLVDYGVKPTVKYGVNLVDSVSQIGNYAGLLSNLGAIERQLTLPDQPETNRSFWLSLFRIMSKQEDYRGVFSAANADHLQVRQLDEQVISALYPSHLNASVSSFENFYNCEYQYFLNNTLHVHEFEKIDLDARISGSYFHEVFEKVMRDTLTSKADFQYVLTRSLQEVDSKYQAFFTRDATSAYTWKKLQEIIRQTATMLEKTVGNAGVNSLAFEQGFGFEGSTLDTYQVVLQDKKTLNIRGMIDRVDQIFGTLGAVDYKSGDKRFDLQAAYDGTSLQFLTYLDILRQNTRKFENSENIWGALYLHLQNPTHALKDLKTLDELPTALKNEMKYTGFFTDTLASHLKDNFDDLFDLGQFKKDGEPYASNQNFYTGSEISGMIAHNETLYKNAGEKLLAGTININPTVVKHDVRGCQFCKFKSICGFESDVHMGYGRQIQLKTKDEIKEALQAELVEIKKGDE</sequence>
<evidence type="ECO:0000256" key="2">
    <source>
        <dbReference type="ARBA" id="ARBA00022741"/>
    </source>
</evidence>
<dbReference type="GO" id="GO:0004527">
    <property type="term" value="F:exonuclease activity"/>
    <property type="evidence" value="ECO:0007669"/>
    <property type="project" value="UniProtKB-KW"/>
</dbReference>
<keyword evidence="2" id="KW-0547">Nucleotide-binding</keyword>
<dbReference type="InterPro" id="IPR011604">
    <property type="entry name" value="PDDEXK-like_dom_sf"/>
</dbReference>
<feature type="domain" description="ATP-dependent helicase/deoxyribonuclease subunit B N-terminal" evidence="11">
    <location>
        <begin position="14"/>
        <end position="251"/>
    </location>
</feature>
<evidence type="ECO:0000259" key="11">
    <source>
        <dbReference type="Pfam" id="PF21445"/>
    </source>
</evidence>
<keyword evidence="1" id="KW-0540">Nuclease</keyword>
<keyword evidence="8" id="KW-0238">DNA-binding</keyword>
<name>A0A6A0B743_9LACT</name>
<dbReference type="InterPro" id="IPR027417">
    <property type="entry name" value="P-loop_NTPase"/>
</dbReference>
<dbReference type="Gene3D" id="3.40.50.300">
    <property type="entry name" value="P-loop containing nucleotide triphosphate hydrolases"/>
    <property type="match status" value="3"/>
</dbReference>
<dbReference type="EMBL" id="BLLH01000003">
    <property type="protein sequence ID" value="GFH40493.1"/>
    <property type="molecule type" value="Genomic_DNA"/>
</dbReference>
<comment type="caution">
    <text evidence="12">The sequence shown here is derived from an EMBL/GenBank/DDBJ whole genome shotgun (WGS) entry which is preliminary data.</text>
</comment>
<keyword evidence="9" id="KW-0234">DNA repair</keyword>
<evidence type="ECO:0000256" key="5">
    <source>
        <dbReference type="ARBA" id="ARBA00022806"/>
    </source>
</evidence>
<evidence type="ECO:0000256" key="1">
    <source>
        <dbReference type="ARBA" id="ARBA00022722"/>
    </source>
</evidence>
<keyword evidence="5 12" id="KW-0347">Helicase</keyword>
<evidence type="ECO:0000256" key="6">
    <source>
        <dbReference type="ARBA" id="ARBA00022839"/>
    </source>
</evidence>
<dbReference type="Pfam" id="PF21445">
    <property type="entry name" value="ADDB_N"/>
    <property type="match status" value="1"/>
</dbReference>
<dbReference type="InterPro" id="IPR038726">
    <property type="entry name" value="PDDEXK_AddAB-type"/>
</dbReference>
<dbReference type="GO" id="GO:0003677">
    <property type="term" value="F:DNA binding"/>
    <property type="evidence" value="ECO:0007669"/>
    <property type="project" value="UniProtKB-KW"/>
</dbReference>
<keyword evidence="13" id="KW-1185">Reference proteome</keyword>
<dbReference type="PANTHER" id="PTHR30591">
    <property type="entry name" value="RECBCD ENZYME SUBUNIT RECC"/>
    <property type="match status" value="1"/>
</dbReference>
<dbReference type="GO" id="GO:0016817">
    <property type="term" value="F:hydrolase activity, acting on acid anhydrides"/>
    <property type="evidence" value="ECO:0007669"/>
    <property type="project" value="InterPro"/>
</dbReference>
<dbReference type="AlphaFoldDB" id="A0A6A0B743"/>
<evidence type="ECO:0000256" key="8">
    <source>
        <dbReference type="ARBA" id="ARBA00023125"/>
    </source>
</evidence>
<keyword evidence="4" id="KW-0378">Hydrolase</keyword>
<feature type="domain" description="PD-(D/E)XK endonuclease-like" evidence="10">
    <location>
        <begin position="748"/>
        <end position="1072"/>
    </location>
</feature>
<dbReference type="SUPFAM" id="SSF52980">
    <property type="entry name" value="Restriction endonuclease-like"/>
    <property type="match status" value="1"/>
</dbReference>
<dbReference type="Gene3D" id="3.90.320.10">
    <property type="match status" value="1"/>
</dbReference>
<dbReference type="GO" id="GO:0005524">
    <property type="term" value="F:ATP binding"/>
    <property type="evidence" value="ECO:0007669"/>
    <property type="project" value="UniProtKB-KW"/>
</dbReference>
<evidence type="ECO:0000313" key="13">
    <source>
        <dbReference type="Proteomes" id="UP000475928"/>
    </source>
</evidence>
<dbReference type="GO" id="GO:0006281">
    <property type="term" value="P:DNA repair"/>
    <property type="evidence" value="ECO:0007669"/>
    <property type="project" value="UniProtKB-KW"/>
</dbReference>
<dbReference type="InterPro" id="IPR014141">
    <property type="entry name" value="DNA_helicase_suRexB"/>
</dbReference>
<keyword evidence="7" id="KW-0067">ATP-binding</keyword>
<evidence type="ECO:0000313" key="12">
    <source>
        <dbReference type="EMBL" id="GFH40493.1"/>
    </source>
</evidence>
<protein>
    <submittedName>
        <fullName evidence="12">ATP-dependent helicase/deoxyribonuclease subunit B</fullName>
    </submittedName>
</protein>
<evidence type="ECO:0000256" key="7">
    <source>
        <dbReference type="ARBA" id="ARBA00022840"/>
    </source>
</evidence>
<gene>
    <name evidence="12" type="primary">rexB</name>
    <name evidence="12" type="ORF">Hs20B_08910</name>
</gene>
<dbReference type="SUPFAM" id="SSF52540">
    <property type="entry name" value="P-loop containing nucleoside triphosphate hydrolases"/>
    <property type="match status" value="1"/>
</dbReference>
<dbReference type="RefSeq" id="WP_172356064.1">
    <property type="nucleotide sequence ID" value="NZ_BLLH01000003.1"/>
</dbReference>
<evidence type="ECO:0000256" key="4">
    <source>
        <dbReference type="ARBA" id="ARBA00022801"/>
    </source>
</evidence>
<evidence type="ECO:0000256" key="9">
    <source>
        <dbReference type="ARBA" id="ARBA00023204"/>
    </source>
</evidence>
<proteinExistence type="predicted"/>